<name>A0A1B3ZEL8_9SPHN</name>
<dbReference type="PANTHER" id="PTHR11941:SF54">
    <property type="entry name" value="ENOYL-COA HYDRATASE, MITOCHONDRIAL"/>
    <property type="match status" value="1"/>
</dbReference>
<dbReference type="EMBL" id="CP014168">
    <property type="protein sequence ID" value="AOH85882.1"/>
    <property type="molecule type" value="Genomic_DNA"/>
</dbReference>
<dbReference type="STRING" id="1560345.AWL63_19900"/>
<protein>
    <submittedName>
        <fullName evidence="3">Enoyl-CoA hydratase</fullName>
    </submittedName>
</protein>
<dbReference type="InterPro" id="IPR001753">
    <property type="entry name" value="Enoyl-CoA_hydra/iso"/>
</dbReference>
<evidence type="ECO:0000313" key="4">
    <source>
        <dbReference type="Proteomes" id="UP000094256"/>
    </source>
</evidence>
<dbReference type="PANTHER" id="PTHR11941">
    <property type="entry name" value="ENOYL-COA HYDRATASE-RELATED"/>
    <property type="match status" value="1"/>
</dbReference>
<comment type="similarity">
    <text evidence="1">Belongs to the enoyl-CoA hydratase/isomerase family.</text>
</comment>
<dbReference type="Gene3D" id="3.90.226.10">
    <property type="entry name" value="2-enoyl-CoA Hydratase, Chain A, domain 1"/>
    <property type="match status" value="1"/>
</dbReference>
<sequence length="267" mass="29207">MNDFLLYEKTGGVVILTMNRPEQRNALSSVEICEEFEDRCRSIERDPSVNALIITGAGPVFCAGGDIKKMRDRSGFAPAKTVIDTRDSYRNSIHRIPKALYNLEVPTIAAVNGAAIGAGLDLACMCDMRISATHAVFAESFIKLGIVPGDGGAWFLPRIVGYSMACEMALTGVQIDAEEARRIGLVSRVVDGAALMEQALELARRIDAMPGRTLRLTKRLLRDSGQLSLDHHLEMAGAFQTISHETEDHREALAAVFEKRAPSFSNR</sequence>
<organism evidence="3 4">
    <name type="scientific">Sphingomonas panacis</name>
    <dbReference type="NCBI Taxonomy" id="1560345"/>
    <lineage>
        <taxon>Bacteria</taxon>
        <taxon>Pseudomonadati</taxon>
        <taxon>Pseudomonadota</taxon>
        <taxon>Alphaproteobacteria</taxon>
        <taxon>Sphingomonadales</taxon>
        <taxon>Sphingomonadaceae</taxon>
        <taxon>Sphingomonas</taxon>
    </lineage>
</organism>
<reference evidence="3 4" key="1">
    <citation type="submission" date="2016-01" db="EMBL/GenBank/DDBJ databases">
        <title>Complete genome and mega plasmid sequence of Sphingomonas panacis DCY99 elicits systemic resistance in rice to Xanthomonas oryzae.</title>
        <authorList>
            <person name="Kim Y.J."/>
            <person name="Yang D.C."/>
            <person name="Sing P."/>
        </authorList>
    </citation>
    <scope>NUCLEOTIDE SEQUENCE [LARGE SCALE GENOMIC DNA]</scope>
    <source>
        <strain evidence="3 4">DCY99</strain>
    </source>
</reference>
<dbReference type="RefSeq" id="WP_069206409.1">
    <property type="nucleotide sequence ID" value="NZ_CP014168.1"/>
</dbReference>
<evidence type="ECO:0000256" key="2">
    <source>
        <dbReference type="ARBA" id="ARBA00023239"/>
    </source>
</evidence>
<keyword evidence="2" id="KW-0456">Lyase</keyword>
<dbReference type="Proteomes" id="UP000094256">
    <property type="component" value="Chromosome"/>
</dbReference>
<dbReference type="CDD" id="cd06558">
    <property type="entry name" value="crotonase-like"/>
    <property type="match status" value="1"/>
</dbReference>
<dbReference type="GO" id="GO:0016829">
    <property type="term" value="F:lyase activity"/>
    <property type="evidence" value="ECO:0007669"/>
    <property type="project" value="UniProtKB-KW"/>
</dbReference>
<dbReference type="AlphaFoldDB" id="A0A1B3ZEL8"/>
<dbReference type="GO" id="GO:0006635">
    <property type="term" value="P:fatty acid beta-oxidation"/>
    <property type="evidence" value="ECO:0007669"/>
    <property type="project" value="TreeGrafter"/>
</dbReference>
<evidence type="ECO:0000256" key="1">
    <source>
        <dbReference type="ARBA" id="ARBA00005254"/>
    </source>
</evidence>
<keyword evidence="4" id="KW-1185">Reference proteome</keyword>
<dbReference type="InterPro" id="IPR014748">
    <property type="entry name" value="Enoyl-CoA_hydra_C"/>
</dbReference>
<proteinExistence type="inferred from homology"/>
<dbReference type="NCBIfam" id="NF006699">
    <property type="entry name" value="PRK09245.1"/>
    <property type="match status" value="1"/>
</dbReference>
<dbReference type="OrthoDB" id="5730382at2"/>
<gene>
    <name evidence="3" type="ORF">AWL63_19900</name>
</gene>
<dbReference type="SUPFAM" id="SSF52096">
    <property type="entry name" value="ClpP/crotonase"/>
    <property type="match status" value="1"/>
</dbReference>
<dbReference type="KEGG" id="span:AWL63_19900"/>
<accession>A0A1B3ZEL8</accession>
<dbReference type="Gene3D" id="1.10.12.10">
    <property type="entry name" value="Lyase 2-enoyl-coa Hydratase, Chain A, domain 2"/>
    <property type="match status" value="1"/>
</dbReference>
<evidence type="ECO:0000313" key="3">
    <source>
        <dbReference type="EMBL" id="AOH85882.1"/>
    </source>
</evidence>
<dbReference type="InterPro" id="IPR029045">
    <property type="entry name" value="ClpP/crotonase-like_dom_sf"/>
</dbReference>
<dbReference type="Pfam" id="PF00378">
    <property type="entry name" value="ECH_1"/>
    <property type="match status" value="1"/>
</dbReference>